<name>A0A7X1B076_9BACT</name>
<gene>
    <name evidence="1" type="ORF">H5P30_15315</name>
</gene>
<dbReference type="EMBL" id="JACHVA010000121">
    <property type="protein sequence ID" value="MBC2603152.1"/>
    <property type="molecule type" value="Genomic_DNA"/>
</dbReference>
<reference evidence="1 2" key="1">
    <citation type="submission" date="2020-07" db="EMBL/GenBank/DDBJ databases">
        <authorList>
            <person name="Feng X."/>
        </authorList>
    </citation>
    <scope>NUCLEOTIDE SEQUENCE [LARGE SCALE GENOMIC DNA]</scope>
    <source>
        <strain evidence="1 2">JCM14086</strain>
    </source>
</reference>
<protein>
    <submittedName>
        <fullName evidence="1">Uncharacterized protein</fullName>
    </submittedName>
</protein>
<sequence length="158" mass="16931">MKIITTLALFSGITIIAAILLGGCTNSSEEDSGLFPTGLTIVALSQNDEVMDAIAVEESVSGSIIFRVPPGESQIKVFALGDRVFESYPSEFHFTGRPDDEEWMGLGFVRAEIENGVLTTIDSNGIATLSLSDETKEEILVDLTEGAQSPYAEIDLNP</sequence>
<dbReference type="PROSITE" id="PS51257">
    <property type="entry name" value="PROKAR_LIPOPROTEIN"/>
    <property type="match status" value="1"/>
</dbReference>
<dbReference type="RefSeq" id="WP_185693793.1">
    <property type="nucleotide sequence ID" value="NZ_JACHVA010000121.1"/>
</dbReference>
<keyword evidence="2" id="KW-1185">Reference proteome</keyword>
<accession>A0A7X1B076</accession>
<dbReference type="Proteomes" id="UP000525652">
    <property type="component" value="Unassembled WGS sequence"/>
</dbReference>
<organism evidence="1 2">
    <name type="scientific">Puniceicoccus vermicola</name>
    <dbReference type="NCBI Taxonomy" id="388746"/>
    <lineage>
        <taxon>Bacteria</taxon>
        <taxon>Pseudomonadati</taxon>
        <taxon>Verrucomicrobiota</taxon>
        <taxon>Opitutia</taxon>
        <taxon>Puniceicoccales</taxon>
        <taxon>Puniceicoccaceae</taxon>
        <taxon>Puniceicoccus</taxon>
    </lineage>
</organism>
<evidence type="ECO:0000313" key="1">
    <source>
        <dbReference type="EMBL" id="MBC2603152.1"/>
    </source>
</evidence>
<evidence type="ECO:0000313" key="2">
    <source>
        <dbReference type="Proteomes" id="UP000525652"/>
    </source>
</evidence>
<comment type="caution">
    <text evidence="1">The sequence shown here is derived from an EMBL/GenBank/DDBJ whole genome shotgun (WGS) entry which is preliminary data.</text>
</comment>
<dbReference type="AlphaFoldDB" id="A0A7X1B076"/>
<proteinExistence type="predicted"/>